<dbReference type="GO" id="GO:0031146">
    <property type="term" value="P:SCF-dependent proteasomal ubiquitin-dependent protein catabolic process"/>
    <property type="evidence" value="ECO:0007669"/>
    <property type="project" value="TreeGrafter"/>
</dbReference>
<organism evidence="1 2">
    <name type="scientific">Acanthamoeba castellanii (strain ATCC 30010 / Neff)</name>
    <dbReference type="NCBI Taxonomy" id="1257118"/>
    <lineage>
        <taxon>Eukaryota</taxon>
        <taxon>Amoebozoa</taxon>
        <taxon>Discosea</taxon>
        <taxon>Longamoebia</taxon>
        <taxon>Centramoebida</taxon>
        <taxon>Acanthamoebidae</taxon>
        <taxon>Acanthamoeba</taxon>
    </lineage>
</organism>
<dbReference type="PANTHER" id="PTHR13318:SF105">
    <property type="entry name" value="F-BOX_LRR-REPEAT PROTEIN 3"/>
    <property type="match status" value="1"/>
</dbReference>
<dbReference type="AlphaFoldDB" id="L8HGV9"/>
<dbReference type="SUPFAM" id="SSF52047">
    <property type="entry name" value="RNI-like"/>
    <property type="match status" value="1"/>
</dbReference>
<sequence length="840" mass="92426">MKEGLALLCVEALIARFADVPLVDTVARLARKRKRWGRRLTTDVAEHIARVVQHPNRGLLDAPRLGLLCILPSFTSLRFSPALSRSDLVLTAPLWPCGLRVVNAAGVEWIDELLSGLAKSPAAATIEKLDLSRCPITDQSLLLLSIVATYSVVPETQLDLTDCCMLSARGMRNLVSSCSFLESLDAPHTPFLDYLLPGTSDASLGTQSSGSSGDTVLSPSSSGNRLILRMPQHQCTNRRLVSREREDLVRFTRLRLPANYGSSASKLRLGLRLMTQIAPRLHSFPLDLYPCLSDQDGDQLESKALALLKDLVVLSTTTPTATDPATGFDFSHLTGFSVSPAAGTTEEIRFLLGRMLRLTELDYVAGTHRPDEPRLTAPRLADDLQGLSAARLRQLRLHAVDLPAEPVWLMRGSTLRELALTECLLPAVALQQLPQLRIKILALHRVHITTTTAVATNDEPAQALEKAIQATTSLRTLELVMVKLSSAAGRETRAPVTIRHDRLTTLWLRLNPHDTDSLELAGLRCRRLVELVVLQQPWGRLGVDALVRGTPLLQRARLPDAVLSTSDLVAMRRGWPHLSTISAAQWEADDQLLSTAELRACFAFSRLESLSLGPSLGVTDAMLQAIVGWSPHLRELVMDGLVAVTTLEGLKSTSLRSLDLAGFTGLKGRATLKGLPKLEHLALSYHNLSEVVLQYMQELATVRFDCSANLTTLVVEHNPRLRELVIICTEQPPAALRRLSVDAPRLTSLSLEGFHLDCRSHVDHLRLASLQQLFLYGRTQWGETDSDALVTLIKHFSSLWMLKVANRVNDSRDLAQRILAHRPDLTIYFGDELVSPSAQG</sequence>
<dbReference type="RefSeq" id="XP_004353471.1">
    <property type="nucleotide sequence ID" value="XM_004353419.1"/>
</dbReference>
<evidence type="ECO:0000313" key="2">
    <source>
        <dbReference type="Proteomes" id="UP000011083"/>
    </source>
</evidence>
<dbReference type="Gene3D" id="3.80.10.10">
    <property type="entry name" value="Ribonuclease Inhibitor"/>
    <property type="match status" value="3"/>
</dbReference>
<proteinExistence type="predicted"/>
<dbReference type="SUPFAM" id="SSF52058">
    <property type="entry name" value="L domain-like"/>
    <property type="match status" value="1"/>
</dbReference>
<dbReference type="Proteomes" id="UP000011083">
    <property type="component" value="Unassembled WGS sequence"/>
</dbReference>
<reference evidence="1 2" key="1">
    <citation type="journal article" date="2013" name="Genome Biol.">
        <title>Genome of Acanthamoeba castellanii highlights extensive lateral gene transfer and early evolution of tyrosine kinase signaling.</title>
        <authorList>
            <person name="Clarke M."/>
            <person name="Lohan A.J."/>
            <person name="Liu B."/>
            <person name="Lagkouvardos I."/>
            <person name="Roy S."/>
            <person name="Zafar N."/>
            <person name="Bertelli C."/>
            <person name="Schilde C."/>
            <person name="Kianianmomeni A."/>
            <person name="Burglin T.R."/>
            <person name="Frech C."/>
            <person name="Turcotte B."/>
            <person name="Kopec K.O."/>
            <person name="Synnott J.M."/>
            <person name="Choo C."/>
            <person name="Paponov I."/>
            <person name="Finkler A."/>
            <person name="Soon Heng Tan C."/>
            <person name="Hutchins A.P."/>
            <person name="Weinmeier T."/>
            <person name="Rattei T."/>
            <person name="Chu J.S."/>
            <person name="Gimenez G."/>
            <person name="Irimia M."/>
            <person name="Rigden D.J."/>
            <person name="Fitzpatrick D.A."/>
            <person name="Lorenzo-Morales J."/>
            <person name="Bateman A."/>
            <person name="Chiu C.H."/>
            <person name="Tang P."/>
            <person name="Hegemann P."/>
            <person name="Fromm H."/>
            <person name="Raoult D."/>
            <person name="Greub G."/>
            <person name="Miranda-Saavedra D."/>
            <person name="Chen N."/>
            <person name="Nash P."/>
            <person name="Ginger M.L."/>
            <person name="Horn M."/>
            <person name="Schaap P."/>
            <person name="Caler L."/>
            <person name="Loftus B."/>
        </authorList>
    </citation>
    <scope>NUCLEOTIDE SEQUENCE [LARGE SCALE GENOMIC DNA]</scope>
    <source>
        <strain evidence="1 2">Neff</strain>
    </source>
</reference>
<dbReference type="VEuPathDB" id="AmoebaDB:ACA1_075220"/>
<dbReference type="GeneID" id="14924942"/>
<keyword evidence="2" id="KW-1185">Reference proteome</keyword>
<evidence type="ECO:0000313" key="1">
    <source>
        <dbReference type="EMBL" id="ELR23943.1"/>
    </source>
</evidence>
<dbReference type="EMBL" id="KB007842">
    <property type="protein sequence ID" value="ELR23943.1"/>
    <property type="molecule type" value="Genomic_DNA"/>
</dbReference>
<dbReference type="InterPro" id="IPR032675">
    <property type="entry name" value="LRR_dom_sf"/>
</dbReference>
<evidence type="ECO:0008006" key="3">
    <source>
        <dbReference type="Google" id="ProtNLM"/>
    </source>
</evidence>
<accession>L8HGV9</accession>
<gene>
    <name evidence="1" type="ORF">ACA1_075220</name>
</gene>
<dbReference type="KEGG" id="acan:ACA1_075220"/>
<dbReference type="GO" id="GO:0019005">
    <property type="term" value="C:SCF ubiquitin ligase complex"/>
    <property type="evidence" value="ECO:0007669"/>
    <property type="project" value="TreeGrafter"/>
</dbReference>
<name>L8HGV9_ACACF</name>
<dbReference type="PANTHER" id="PTHR13318">
    <property type="entry name" value="PARTNER OF PAIRED, ISOFORM B-RELATED"/>
    <property type="match status" value="1"/>
</dbReference>
<protein>
    <recommendedName>
        <fullName evidence="3">Leucine rich repeat domain containing protein</fullName>
    </recommendedName>
</protein>